<dbReference type="EC" id="4.2.1.10" evidence="4"/>
<dbReference type="KEGG" id="hsu:HLASF_0627"/>
<comment type="pathway">
    <text evidence="4">Metabolic intermediate biosynthesis; chorismate biosynthesis; chorismate from D-erythrose 4-phosphate and phosphoenolpyruvate: step 3/7.</text>
</comment>
<keyword evidence="4" id="KW-0057">Aromatic amino acid biosynthesis</keyword>
<dbReference type="GO" id="GO:0003855">
    <property type="term" value="F:3-dehydroquinate dehydratase activity"/>
    <property type="evidence" value="ECO:0007669"/>
    <property type="project" value="UniProtKB-UniRule"/>
</dbReference>
<reference evidence="6 7" key="3">
    <citation type="journal article" date="2016" name="Stand. Genomic Sci.">
        <title>Complete genome sequence of 'Halanaeroarchaeum sulfurireducens' M27-SA2, a sulfur-reducing and acetate-oxidizing haloarchaeon from the deep-sea hypersaline anoxic lake Medee.</title>
        <authorList>
            <person name="Messina E."/>
            <person name="Sorokin D.Y."/>
            <person name="Kublanov I.V."/>
            <person name="Toshchakov S."/>
            <person name="Lopatina A."/>
            <person name="Arcadi E."/>
            <person name="Smedile F."/>
            <person name="La Spada G."/>
            <person name="La Cono V."/>
            <person name="Yakimov M.M."/>
        </authorList>
    </citation>
    <scope>NUCLEOTIDE SEQUENCE [LARGE SCALE GENOMIC DNA]</scope>
    <source>
        <strain evidence="6 7">M27-SA2</strain>
    </source>
</reference>
<dbReference type="CDD" id="cd00502">
    <property type="entry name" value="DHQase_I"/>
    <property type="match status" value="1"/>
</dbReference>
<feature type="binding site" evidence="4">
    <location>
        <position position="213"/>
    </location>
    <ligand>
        <name>3-dehydroquinate</name>
        <dbReference type="ChEBI" id="CHEBI:32364"/>
    </ligand>
</feature>
<dbReference type="EMBL" id="CP011564">
    <property type="protein sequence ID" value="ALG81524.1"/>
    <property type="molecule type" value="Genomic_DNA"/>
</dbReference>
<gene>
    <name evidence="4 5" type="primary">aroD</name>
    <name evidence="6" type="ORF">HLASA_0623</name>
    <name evidence="5" type="ORF">HLASF_0627</name>
</gene>
<comment type="subunit">
    <text evidence="4">Homodimer.</text>
</comment>
<keyword evidence="2 4" id="KW-0456">Lyase</keyword>
<evidence type="ECO:0000313" key="8">
    <source>
        <dbReference type="Proteomes" id="UP000069906"/>
    </source>
</evidence>
<comment type="function">
    <text evidence="4">Involved in the third step of the chorismate pathway, which leads to the biosynthesis of aromatic amino acids. Catalyzes the cis-dehydration of 3-dehydroquinate (DHQ) and introduces the first double bond of the aromatic ring to yield 3-dehydroshikimate.</text>
</comment>
<dbReference type="GO" id="GO:0009423">
    <property type="term" value="P:chorismate biosynthetic process"/>
    <property type="evidence" value="ECO:0007669"/>
    <property type="project" value="UniProtKB-UniRule"/>
</dbReference>
<dbReference type="PANTHER" id="PTHR43699:SF1">
    <property type="entry name" value="3-DEHYDROQUINATE DEHYDRATASE"/>
    <property type="match status" value="1"/>
</dbReference>
<dbReference type="GO" id="GO:0046279">
    <property type="term" value="P:3,4-dihydroxybenzoate biosynthetic process"/>
    <property type="evidence" value="ECO:0007669"/>
    <property type="project" value="TreeGrafter"/>
</dbReference>
<dbReference type="HOGENOM" id="CLU_064444_1_0_2"/>
<feature type="binding site" evidence="4">
    <location>
        <position position="56"/>
    </location>
    <ligand>
        <name>3-dehydroquinate</name>
        <dbReference type="ChEBI" id="CHEBI:32364"/>
    </ligand>
</feature>
<dbReference type="RefSeq" id="WP_050047922.1">
    <property type="nucleotide sequence ID" value="NZ_CP008874.1"/>
</dbReference>
<dbReference type="Proteomes" id="UP000069906">
    <property type="component" value="Chromosome"/>
</dbReference>
<dbReference type="Pfam" id="PF01487">
    <property type="entry name" value="DHquinase_I"/>
    <property type="match status" value="1"/>
</dbReference>
<accession>A0A0F7PCP0</accession>
<dbReference type="SUPFAM" id="SSF51569">
    <property type="entry name" value="Aldolase"/>
    <property type="match status" value="1"/>
</dbReference>
<dbReference type="OrthoDB" id="34329at2157"/>
<evidence type="ECO:0000313" key="7">
    <source>
        <dbReference type="Proteomes" id="UP000060390"/>
    </source>
</evidence>
<feature type="binding site" evidence="4">
    <location>
        <position position="209"/>
    </location>
    <ligand>
        <name>3-dehydroquinate</name>
        <dbReference type="ChEBI" id="CHEBI:32364"/>
    </ligand>
</feature>
<evidence type="ECO:0000313" key="6">
    <source>
        <dbReference type="EMBL" id="ALG81524.1"/>
    </source>
</evidence>
<dbReference type="STRING" id="1604004.HLASA_0623"/>
<dbReference type="HAMAP" id="MF_00214">
    <property type="entry name" value="AroD"/>
    <property type="match status" value="1"/>
</dbReference>
<comment type="caution">
    <text evidence="4">Lacks conserved residue(s) required for the propagation of feature annotation.</text>
</comment>
<feature type="binding site" evidence="4">
    <location>
        <begin position="29"/>
        <end position="31"/>
    </location>
    <ligand>
        <name>3-dehydroquinate</name>
        <dbReference type="ChEBI" id="CHEBI:32364"/>
    </ligand>
</feature>
<dbReference type="GO" id="GO:0009073">
    <property type="term" value="P:aromatic amino acid family biosynthetic process"/>
    <property type="evidence" value="ECO:0007669"/>
    <property type="project" value="UniProtKB-KW"/>
</dbReference>
<feature type="active site" description="Proton donor/acceptor" evidence="4">
    <location>
        <position position="121"/>
    </location>
</feature>
<organism evidence="5 8">
    <name type="scientific">Halanaeroarchaeum sulfurireducens</name>
    <dbReference type="NCBI Taxonomy" id="1604004"/>
    <lineage>
        <taxon>Archaea</taxon>
        <taxon>Methanobacteriati</taxon>
        <taxon>Methanobacteriota</taxon>
        <taxon>Stenosarchaea group</taxon>
        <taxon>Halobacteria</taxon>
        <taxon>Halobacteriales</taxon>
        <taxon>Halobacteriaceae</taxon>
        <taxon>Halanaeroarchaeum</taxon>
    </lineage>
</organism>
<keyword evidence="8" id="KW-1185">Reference proteome</keyword>
<dbReference type="GeneID" id="26009988"/>
<comment type="catalytic activity">
    <reaction evidence="1 4">
        <text>3-dehydroquinate = 3-dehydroshikimate + H2O</text>
        <dbReference type="Rhea" id="RHEA:21096"/>
        <dbReference type="ChEBI" id="CHEBI:15377"/>
        <dbReference type="ChEBI" id="CHEBI:16630"/>
        <dbReference type="ChEBI" id="CHEBI:32364"/>
        <dbReference type="EC" id="4.2.1.10"/>
    </reaction>
</comment>
<dbReference type="KEGG" id="hsf:HLASA_0623"/>
<dbReference type="PANTHER" id="PTHR43699">
    <property type="entry name" value="3-DEHYDROQUINATE DEHYDRATASE"/>
    <property type="match status" value="1"/>
</dbReference>
<evidence type="ECO:0000256" key="4">
    <source>
        <dbReference type="HAMAP-Rule" id="MF_00214"/>
    </source>
</evidence>
<feature type="active site" description="Schiff-base intermediate with substrate" evidence="4">
    <location>
        <position position="147"/>
    </location>
</feature>
<reference evidence="7" key="2">
    <citation type="submission" date="2015-05" db="EMBL/GenBank/DDBJ databases">
        <title>Complete genome sequence of Halanaeroarchaeum sulfurireducens type strain M27-SA2, a sulfate-reducer haloarchaeon from marine anoxic lake Medee.</title>
        <authorList>
            <person name="Messina E."/>
            <person name="Kublanov I.V."/>
            <person name="Toshchakov S."/>
            <person name="Arcadi E."/>
            <person name="La Spada G."/>
            <person name="La Cono V."/>
            <person name="Yakimov M.M."/>
        </authorList>
    </citation>
    <scope>NUCLEOTIDE SEQUENCE [LARGE SCALE GENOMIC DNA]</scope>
    <source>
        <strain evidence="7">M27-SA2</strain>
    </source>
</reference>
<keyword evidence="4" id="KW-0028">Amino-acid biosynthesis</keyword>
<dbReference type="EMBL" id="CP008874">
    <property type="protein sequence ID" value="AKH97123.1"/>
    <property type="molecule type" value="Genomic_DNA"/>
</dbReference>
<dbReference type="AlphaFoldDB" id="A0A0F7PCP0"/>
<dbReference type="GO" id="GO:0008652">
    <property type="term" value="P:amino acid biosynthetic process"/>
    <property type="evidence" value="ECO:0007669"/>
    <property type="project" value="UniProtKB-KW"/>
</dbReference>
<dbReference type="Proteomes" id="UP000060390">
    <property type="component" value="Chromosome"/>
</dbReference>
<evidence type="ECO:0000256" key="2">
    <source>
        <dbReference type="ARBA" id="ARBA00023239"/>
    </source>
</evidence>
<evidence type="ECO:0000313" key="5">
    <source>
        <dbReference type="EMBL" id="AKH97123.1"/>
    </source>
</evidence>
<proteinExistence type="inferred from homology"/>
<dbReference type="InterPro" id="IPR013785">
    <property type="entry name" value="Aldolase_TIM"/>
</dbReference>
<dbReference type="Gene3D" id="3.20.20.70">
    <property type="entry name" value="Aldolase class I"/>
    <property type="match status" value="1"/>
</dbReference>
<sequence>MDFDGFVLAASTGDLSEESAAREHADALEFRMDLAEDPLAVLDDYSGTLPLLVTNRPRWEGGERADDPDRIDELLEAMAVEAVEAVDVELDALTDDTDHQDATEVLAAARTGDVSTVVSTHDFDGTPPMNELADSLGHVCSLGDVGKLAVTAEHTGEVLDLLRVTYEFSRADERVATMAMGQPGRHSRVVAPLYGSSIGYAPVDPAEATAPGQYDLAQLRTLVDALL</sequence>
<dbReference type="PATRIC" id="fig|1604004.4.peg.656"/>
<reference evidence="5 8" key="1">
    <citation type="journal article" date="2015" name="ISME J.">
        <title>Elemental sulfur and acetate can support life of a novel strictly anaerobic haloarchaeon.</title>
        <authorList>
            <person name="Sorokin D.Y."/>
            <person name="Kublanov I.V."/>
            <person name="Gavrilov S.N."/>
            <person name="Rojo D."/>
            <person name="Roman P."/>
            <person name="Golyshin P.N."/>
            <person name="Slepak V.Z."/>
            <person name="Smedile F."/>
            <person name="Ferrer M."/>
            <person name="Messina E."/>
            <person name="La Cono V."/>
            <person name="Yakimov M.M."/>
        </authorList>
    </citation>
    <scope>NUCLEOTIDE SEQUENCE [LARGE SCALE GENOMIC DNA]</scope>
    <source>
        <strain evidence="5 8">HSR2</strain>
    </source>
</reference>
<evidence type="ECO:0000256" key="1">
    <source>
        <dbReference type="ARBA" id="ARBA00001864"/>
    </source>
</evidence>
<dbReference type="InterPro" id="IPR050146">
    <property type="entry name" value="Type-I_3-dehydroquinase"/>
</dbReference>
<dbReference type="UniPathway" id="UPA00053">
    <property type="reaction ID" value="UER00086"/>
</dbReference>
<keyword evidence="3 4" id="KW-0704">Schiff base</keyword>
<name>A0A0F7PCP0_9EURY</name>
<feature type="binding site" evidence="4">
    <location>
        <position position="188"/>
    </location>
    <ligand>
        <name>3-dehydroquinate</name>
        <dbReference type="ChEBI" id="CHEBI:32364"/>
    </ligand>
</feature>
<comment type="similarity">
    <text evidence="4">Belongs to the type-I 3-dehydroquinase family.</text>
</comment>
<evidence type="ECO:0000256" key="3">
    <source>
        <dbReference type="ARBA" id="ARBA00023270"/>
    </source>
</evidence>
<protein>
    <recommendedName>
        <fullName evidence="4">3-dehydroquinate dehydratase</fullName>
        <shortName evidence="4">3-dehydroquinase</shortName>
        <ecNumber evidence="4">4.2.1.10</ecNumber>
    </recommendedName>
    <alternativeName>
        <fullName evidence="4">Type I DHQase</fullName>
    </alternativeName>
    <alternativeName>
        <fullName evidence="4">Type I dehydroquinase</fullName>
        <shortName evidence="4">DHQ1</shortName>
    </alternativeName>
</protein>
<dbReference type="InterPro" id="IPR001381">
    <property type="entry name" value="DHquinase_I"/>
</dbReference>